<protein>
    <submittedName>
        <fullName evidence="1">DUF3460 domain-containing protein</fullName>
    </submittedName>
</protein>
<gene>
    <name evidence="1" type="ORF">CR152_18365</name>
</gene>
<organism evidence="1 2">
    <name type="scientific">Massilia violaceinigra</name>
    <dbReference type="NCBI Taxonomy" id="2045208"/>
    <lineage>
        <taxon>Bacteria</taxon>
        <taxon>Pseudomonadati</taxon>
        <taxon>Pseudomonadota</taxon>
        <taxon>Betaproteobacteria</taxon>
        <taxon>Burkholderiales</taxon>
        <taxon>Oxalobacteraceae</taxon>
        <taxon>Telluria group</taxon>
        <taxon>Massilia</taxon>
    </lineage>
</organism>
<keyword evidence="2" id="KW-1185">Reference proteome</keyword>
<accession>A0A2D2DMV0</accession>
<dbReference type="AlphaFoldDB" id="A0A2D2DMV0"/>
<dbReference type="KEGG" id="mass:CR152_18365"/>
<evidence type="ECO:0000313" key="2">
    <source>
        <dbReference type="Proteomes" id="UP000229897"/>
    </source>
</evidence>
<sequence length="69" mass="8030">MKLTKQFQLYESDHTKFIRELKAKNPEMEAGQIAGRALLWDKAPTSLAEQDKTKESRVSQQAYVYQNKL</sequence>
<dbReference type="EMBL" id="CP024608">
    <property type="protein sequence ID" value="ATQ76282.1"/>
    <property type="molecule type" value="Genomic_DNA"/>
</dbReference>
<evidence type="ECO:0000313" key="1">
    <source>
        <dbReference type="EMBL" id="ATQ76282.1"/>
    </source>
</evidence>
<proteinExistence type="predicted"/>
<dbReference type="Pfam" id="PF11943">
    <property type="entry name" value="DUF3460"/>
    <property type="match status" value="1"/>
</dbReference>
<dbReference type="InterPro" id="IPR021853">
    <property type="entry name" value="DUF3460"/>
</dbReference>
<reference evidence="1" key="1">
    <citation type="submission" date="2017-10" db="EMBL/GenBank/DDBJ databases">
        <title>Massilia psychrophilum sp. nov., a novel purple-pigmented bacterium isolated from Tianshan glacier, Xinjiang Municipality, China.</title>
        <authorList>
            <person name="Wang H."/>
        </authorList>
    </citation>
    <scope>NUCLEOTIDE SEQUENCE [LARGE SCALE GENOMIC DNA]</scope>
    <source>
        <strain evidence="1">B2</strain>
    </source>
</reference>
<dbReference type="OrthoDB" id="5296692at2"/>
<name>A0A2D2DMV0_9BURK</name>
<dbReference type="RefSeq" id="WP_099876892.1">
    <property type="nucleotide sequence ID" value="NZ_CP024608.1"/>
</dbReference>
<dbReference type="Proteomes" id="UP000229897">
    <property type="component" value="Chromosome"/>
</dbReference>